<dbReference type="GO" id="GO:0004586">
    <property type="term" value="F:ornithine decarboxylase activity"/>
    <property type="evidence" value="ECO:0007669"/>
    <property type="project" value="UniProtKB-EC"/>
</dbReference>
<name>A0A6J1KQ85_CUCMA</name>
<dbReference type="Proteomes" id="UP000504608">
    <property type="component" value="Unplaced"/>
</dbReference>
<evidence type="ECO:0000256" key="5">
    <source>
        <dbReference type="ARBA" id="ARBA00034115"/>
    </source>
</evidence>
<dbReference type="PRINTS" id="PR01179">
    <property type="entry name" value="ODADCRBXLASE"/>
</dbReference>
<comment type="similarity">
    <text evidence="2">Belongs to the Orn/Lys/Arg decarboxylase class-II family.</text>
</comment>
<dbReference type="InterPro" id="IPR022657">
    <property type="entry name" value="De-COase2_CS"/>
</dbReference>
<dbReference type="InterPro" id="IPR002433">
    <property type="entry name" value="Orn_de-COase"/>
</dbReference>
<organism evidence="11 12">
    <name type="scientific">Cucurbita maxima</name>
    <name type="common">Pumpkin</name>
    <name type="synonym">Winter squash</name>
    <dbReference type="NCBI Taxonomy" id="3661"/>
    <lineage>
        <taxon>Eukaryota</taxon>
        <taxon>Viridiplantae</taxon>
        <taxon>Streptophyta</taxon>
        <taxon>Embryophyta</taxon>
        <taxon>Tracheophyta</taxon>
        <taxon>Spermatophyta</taxon>
        <taxon>Magnoliopsida</taxon>
        <taxon>eudicotyledons</taxon>
        <taxon>Gunneridae</taxon>
        <taxon>Pentapetalae</taxon>
        <taxon>rosids</taxon>
        <taxon>fabids</taxon>
        <taxon>Cucurbitales</taxon>
        <taxon>Cucurbitaceae</taxon>
        <taxon>Cucurbiteae</taxon>
        <taxon>Cucurbita</taxon>
    </lineage>
</organism>
<keyword evidence="4" id="KW-0456">Lyase</keyword>
<dbReference type="OrthoDB" id="5034579at2759"/>
<evidence type="ECO:0000256" key="6">
    <source>
        <dbReference type="ARBA" id="ARBA00034138"/>
    </source>
</evidence>
<dbReference type="PANTHER" id="PTHR11482:SF6">
    <property type="entry name" value="ORNITHINE DECARBOXYLASE 1-RELATED"/>
    <property type="match status" value="1"/>
</dbReference>
<sequence>MNMEQLPLANAAETGGGIQSLQMAPGINGRKITWLNKNGILGLVQSIIWSQKEAKEPFYILDLGLLINLLNHWSRHLPMIQPYYAVKCNPNTAFLGAMAALGSSFDCASRAEIESVLALGVSFDRIIFANPCKAESHIKYAASVGVNLMTFDSIAEVKKIKRCHPTCSLLIRINAVEDTTSRSPLSSKYGALPNEIVPLLQAAQAAELNVVGVSFHIGSGGSDAGLYRIAIAAIKAVFDATVRLGMPRMKVLNIGGGFTAGPHFDGAVVAVKEAISEHFCKEEGLVIMAEPGRFFAEKCFTLAANIIGKRVRGDRREYWITDGIYGSMNCIVNDQAVVTCTPLATTSNPKNLTCRNADLYKSTVFGPTCDAFDTISTTFWLPDLEVDDWLLFPNMGAYTSATGSNFNGFATSSISTHLAYSNRL</sequence>
<dbReference type="InterPro" id="IPR000183">
    <property type="entry name" value="Orn/DAP/Arg_de-COase"/>
</dbReference>
<evidence type="ECO:0000256" key="8">
    <source>
        <dbReference type="ARBA" id="ARBA00049127"/>
    </source>
</evidence>
<dbReference type="AlphaFoldDB" id="A0A6J1KQ85"/>
<dbReference type="RefSeq" id="XP_023002359.1">
    <property type="nucleotide sequence ID" value="XM_023146591.1"/>
</dbReference>
<comment type="subunit">
    <text evidence="7">Homodimer. Only the dimer is catalytically active, as the active sites are constructed of residues from both monomers.</text>
</comment>
<keyword evidence="11" id="KW-1185">Reference proteome</keyword>
<reference evidence="12" key="1">
    <citation type="submission" date="2025-08" db="UniProtKB">
        <authorList>
            <consortium name="RefSeq"/>
        </authorList>
    </citation>
    <scope>IDENTIFICATION</scope>
    <source>
        <tissue evidence="12">Young leaves</tissue>
    </source>
</reference>
<dbReference type="EC" id="4.1.1.17" evidence="6"/>
<dbReference type="PANTHER" id="PTHR11482">
    <property type="entry name" value="ARGININE/DIAMINOPIMELATE/ORNITHINE DECARBOXYLASE"/>
    <property type="match status" value="1"/>
</dbReference>
<evidence type="ECO:0000313" key="11">
    <source>
        <dbReference type="Proteomes" id="UP000504608"/>
    </source>
</evidence>
<dbReference type="SUPFAM" id="SSF50621">
    <property type="entry name" value="Alanine racemase C-terminal domain-like"/>
    <property type="match status" value="1"/>
</dbReference>
<dbReference type="InterPro" id="IPR029066">
    <property type="entry name" value="PLP-binding_barrel"/>
</dbReference>
<gene>
    <name evidence="12" type="primary">LOC111496223</name>
</gene>
<evidence type="ECO:0000256" key="2">
    <source>
        <dbReference type="ARBA" id="ARBA00008872"/>
    </source>
</evidence>
<dbReference type="InterPro" id="IPR022644">
    <property type="entry name" value="De-COase2_N"/>
</dbReference>
<dbReference type="UniPathway" id="UPA00535">
    <property type="reaction ID" value="UER00288"/>
</dbReference>
<evidence type="ECO:0000256" key="1">
    <source>
        <dbReference type="ARBA" id="ARBA00001933"/>
    </source>
</evidence>
<feature type="active site" description="Proton donor" evidence="9">
    <location>
        <position position="369"/>
    </location>
</feature>
<evidence type="ECO:0000256" key="7">
    <source>
        <dbReference type="ARBA" id="ARBA00046672"/>
    </source>
</evidence>
<keyword evidence="3 9" id="KW-0663">Pyridoxal phosphate</keyword>
<evidence type="ECO:0000256" key="3">
    <source>
        <dbReference type="ARBA" id="ARBA00022898"/>
    </source>
</evidence>
<accession>A0A6J1KQ85</accession>
<comment type="pathway">
    <text evidence="5">Amine and polyamine biosynthesis; putrescine biosynthesis via L-ornithine pathway; putrescine from L-ornithine: step 1/1.</text>
</comment>
<dbReference type="PRINTS" id="PR01182">
    <property type="entry name" value="ORNDCRBXLASE"/>
</dbReference>
<evidence type="ECO:0000259" key="10">
    <source>
        <dbReference type="Pfam" id="PF02784"/>
    </source>
</evidence>
<dbReference type="CDD" id="cd00622">
    <property type="entry name" value="PLPDE_III_ODC"/>
    <property type="match status" value="1"/>
</dbReference>
<evidence type="ECO:0000256" key="9">
    <source>
        <dbReference type="PIRSR" id="PIRSR600183-50"/>
    </source>
</evidence>
<feature type="domain" description="Orn/DAP/Arg decarboxylase 2 N-terminal" evidence="10">
    <location>
        <begin position="67"/>
        <end position="296"/>
    </location>
</feature>
<protein>
    <recommendedName>
        <fullName evidence="6">ornithine decarboxylase</fullName>
        <ecNumber evidence="6">4.1.1.17</ecNumber>
    </recommendedName>
</protein>
<dbReference type="GO" id="GO:0033387">
    <property type="term" value="P:putrescine biosynthetic process from arginine, via ornithine"/>
    <property type="evidence" value="ECO:0007669"/>
    <property type="project" value="UniProtKB-UniPathway"/>
</dbReference>
<dbReference type="GeneID" id="111496223"/>
<proteinExistence type="inferred from homology"/>
<dbReference type="KEGG" id="cmax:111496223"/>
<dbReference type="Pfam" id="PF02784">
    <property type="entry name" value="Orn_Arg_deC_N"/>
    <property type="match status" value="1"/>
</dbReference>
<dbReference type="InterPro" id="IPR022653">
    <property type="entry name" value="De-COase2_pyr-phos_BS"/>
</dbReference>
<dbReference type="PROSITE" id="PS00878">
    <property type="entry name" value="ODR_DC_2_1"/>
    <property type="match status" value="1"/>
</dbReference>
<evidence type="ECO:0000313" key="12">
    <source>
        <dbReference type="RefSeq" id="XP_023002359.1"/>
    </source>
</evidence>
<comment type="catalytic activity">
    <reaction evidence="8">
        <text>L-ornithine + H(+) = putrescine + CO2</text>
        <dbReference type="Rhea" id="RHEA:22964"/>
        <dbReference type="ChEBI" id="CHEBI:15378"/>
        <dbReference type="ChEBI" id="CHEBI:16526"/>
        <dbReference type="ChEBI" id="CHEBI:46911"/>
        <dbReference type="ChEBI" id="CHEBI:326268"/>
        <dbReference type="EC" id="4.1.1.17"/>
    </reaction>
</comment>
<dbReference type="InterPro" id="IPR009006">
    <property type="entry name" value="Ala_racemase/Decarboxylase_C"/>
</dbReference>
<dbReference type="GO" id="GO:0005737">
    <property type="term" value="C:cytoplasm"/>
    <property type="evidence" value="ECO:0007669"/>
    <property type="project" value="TreeGrafter"/>
</dbReference>
<dbReference type="Gene3D" id="3.20.20.10">
    <property type="entry name" value="Alanine racemase"/>
    <property type="match status" value="1"/>
</dbReference>
<evidence type="ECO:0000256" key="4">
    <source>
        <dbReference type="ARBA" id="ARBA00023239"/>
    </source>
</evidence>
<comment type="cofactor">
    <cofactor evidence="1 9">
        <name>pyridoxal 5'-phosphate</name>
        <dbReference type="ChEBI" id="CHEBI:597326"/>
    </cofactor>
</comment>
<dbReference type="FunFam" id="3.20.20.10:FF:000005">
    <property type="entry name" value="Ornithine decarboxylase"/>
    <property type="match status" value="1"/>
</dbReference>
<dbReference type="Gene3D" id="2.40.37.10">
    <property type="entry name" value="Lyase, Ornithine Decarboxylase, Chain A, domain 1"/>
    <property type="match status" value="1"/>
</dbReference>
<feature type="modified residue" description="N6-(pyridoxal phosphate)lysine" evidence="9">
    <location>
        <position position="87"/>
    </location>
</feature>
<dbReference type="SUPFAM" id="SSF51419">
    <property type="entry name" value="PLP-binding barrel"/>
    <property type="match status" value="1"/>
</dbReference>
<dbReference type="PROSITE" id="PS00879">
    <property type="entry name" value="ODR_DC_2_2"/>
    <property type="match status" value="1"/>
</dbReference>